<evidence type="ECO:0000259" key="1">
    <source>
        <dbReference type="Pfam" id="PF03781"/>
    </source>
</evidence>
<evidence type="ECO:0000313" key="3">
    <source>
        <dbReference type="Proteomes" id="UP000199672"/>
    </source>
</evidence>
<sequence length="938" mass="106818">MNQHFKISTLIVCFLLSITGQSQSVKTAVLTSKEGVALNGKKLPLVSFKIGETLYNTTQGKTNNNTTEVDNKISVSYTKVDYGYGIKATLTFKNISKDTIKLHNVVPFGESANYTYITGKGNHELSRTYLFRPGYDPVNVIVPDNSWDLGFTAIPTTGNNGICALTRRDRKSVKNGKTQRFETVLYPNAGEVTYTLWADDYQGDWQEGLRFMFQKRMLYDVEPNTFDNSIMGRKDLQWFRNKYVVNLMMTWDRRFYDSKDGKYHVKEFLEEAKKLYGGSDVYGIWPTWPTLGMDQRNQWDMFRDLPGGFDKLHEISNTCHDLGTHFFICYNPWDGSTRSSEGHFDGMTNIIKKVGVDGVVLDTQGGSSKELQNAADNAQPGVIMYSEGMAVPKDMQGIPSGRVHNALYYPPMLNLNKFIKPDFAIFRVTDIGQERINRELYVAFFNGYGTELNLFAPGNPEWVNEEYALLGQTSRVLRENTSNFISQNYTPLLPTLKDNIFVNRWDNANKTIYTVFSLIPEGFSDLLFAVDNKPDTHYVDIFNHEELTLKQKDNKWYVPATTSSFNKTDIGTNNEGSGTAIASLANSLDVKLRNDQLTFSSSKGTKVRIWAGMPSYAKEYKEFKTNKQTIRLFDYFPDFHGKFIVQAFDDNDELVDERIVKTVPGSARLTSNTERTNPASKAPKGMVKIPAGNFMCNQYGVGDTFIPYPESPTLVNEKISMPTYYMDKYPVTNAQFKEFIDATNYKPTDANNFLKHWEGGKIVKGQENFPVIYVSYEDAKAYAKWAGKRLPTEVEWQYAAQTDKGNTWPWLQKEPIQKIEEPVTNTLSVWKIKGIAEDRCNLGDGKLYPVGKYPKGANPYGLEDLTGCVWQLTNDLYDNGTYRYIMMKGGSYFLPSSSWWYVQGGPRELFYRQYLLRVSQGFERNATVGFRCVVDGTK</sequence>
<dbReference type="InterPro" id="IPR042095">
    <property type="entry name" value="SUMF_sf"/>
</dbReference>
<gene>
    <name evidence="2" type="ORF">SAMN05216297_101593</name>
</gene>
<name>A0A1I1L3A3_9FLAO</name>
<evidence type="ECO:0000313" key="2">
    <source>
        <dbReference type="EMBL" id="SFC65468.1"/>
    </source>
</evidence>
<keyword evidence="3" id="KW-1185">Reference proteome</keyword>
<dbReference type="PANTHER" id="PTHR23150:SF19">
    <property type="entry name" value="FORMYLGLYCINE-GENERATING ENZYME"/>
    <property type="match status" value="1"/>
</dbReference>
<dbReference type="RefSeq" id="WP_091490682.1">
    <property type="nucleotide sequence ID" value="NZ_FOMH01000001.1"/>
</dbReference>
<dbReference type="InterPro" id="IPR051043">
    <property type="entry name" value="Sulfatase_Mod_Factor_Kinase"/>
</dbReference>
<proteinExistence type="predicted"/>
<dbReference type="Proteomes" id="UP000199672">
    <property type="component" value="Unassembled WGS sequence"/>
</dbReference>
<dbReference type="OrthoDB" id="9768004at2"/>
<dbReference type="AlphaFoldDB" id="A0A1I1L3A3"/>
<dbReference type="Gene3D" id="3.90.1580.10">
    <property type="entry name" value="paralog of FGE (formylglycine-generating enzyme)"/>
    <property type="match status" value="1"/>
</dbReference>
<dbReference type="InterPro" id="IPR016187">
    <property type="entry name" value="CTDL_fold"/>
</dbReference>
<dbReference type="PANTHER" id="PTHR23150">
    <property type="entry name" value="SULFATASE MODIFYING FACTOR 1, 2"/>
    <property type="match status" value="1"/>
</dbReference>
<dbReference type="SUPFAM" id="SSF56436">
    <property type="entry name" value="C-type lectin-like"/>
    <property type="match status" value="1"/>
</dbReference>
<accession>A0A1I1L3A3</accession>
<dbReference type="Pfam" id="PF03781">
    <property type="entry name" value="FGE-sulfatase"/>
    <property type="match status" value="1"/>
</dbReference>
<organism evidence="2 3">
    <name type="scientific">Flavobacterium phragmitis</name>
    <dbReference type="NCBI Taxonomy" id="739143"/>
    <lineage>
        <taxon>Bacteria</taxon>
        <taxon>Pseudomonadati</taxon>
        <taxon>Bacteroidota</taxon>
        <taxon>Flavobacteriia</taxon>
        <taxon>Flavobacteriales</taxon>
        <taxon>Flavobacteriaceae</taxon>
        <taxon>Flavobacterium</taxon>
    </lineage>
</organism>
<reference evidence="3" key="1">
    <citation type="submission" date="2016-10" db="EMBL/GenBank/DDBJ databases">
        <authorList>
            <person name="Varghese N."/>
            <person name="Submissions S."/>
        </authorList>
    </citation>
    <scope>NUCLEOTIDE SEQUENCE [LARGE SCALE GENOMIC DNA]</scope>
    <source>
        <strain evidence="3">CGMCC 1.10370</strain>
    </source>
</reference>
<dbReference type="EMBL" id="FOMH01000001">
    <property type="protein sequence ID" value="SFC65468.1"/>
    <property type="molecule type" value="Genomic_DNA"/>
</dbReference>
<dbReference type="GO" id="GO:0120147">
    <property type="term" value="F:formylglycine-generating oxidase activity"/>
    <property type="evidence" value="ECO:0007669"/>
    <property type="project" value="TreeGrafter"/>
</dbReference>
<feature type="domain" description="Sulfatase-modifying factor enzyme-like" evidence="1">
    <location>
        <begin position="684"/>
        <end position="933"/>
    </location>
</feature>
<dbReference type="InterPro" id="IPR005532">
    <property type="entry name" value="SUMF_dom"/>
</dbReference>
<protein>
    <submittedName>
        <fullName evidence="2">Formylglycine-generating enzyme, required for sulfatase activity, contains SUMF1/FGE domain</fullName>
    </submittedName>
</protein>
<dbReference type="STRING" id="739143.SAMN05216297_101593"/>